<dbReference type="PANTHER" id="PTHR46224">
    <property type="entry name" value="ANKYRIN REPEAT FAMILY PROTEIN"/>
    <property type="match status" value="1"/>
</dbReference>
<reference evidence="4" key="2">
    <citation type="journal article" date="2018" name="Plant J.">
        <title>The Sorghum bicolor reference genome: improved assembly, gene annotations, a transcriptome atlas, and signatures of genome organization.</title>
        <authorList>
            <person name="McCormick R.F."/>
            <person name="Truong S.K."/>
            <person name="Sreedasyam A."/>
            <person name="Jenkins J."/>
            <person name="Shu S."/>
            <person name="Sims D."/>
            <person name="Kennedy M."/>
            <person name="Amirebrahimi M."/>
            <person name="Weers B.D."/>
            <person name="McKinley B."/>
            <person name="Mattison A."/>
            <person name="Morishige D.T."/>
            <person name="Grimwood J."/>
            <person name="Schmutz J."/>
            <person name="Mullet J.E."/>
        </authorList>
    </citation>
    <scope>NUCLEOTIDE SEQUENCE [LARGE SCALE GENOMIC DNA]</scope>
    <source>
        <strain evidence="4">cv. BTx623</strain>
    </source>
</reference>
<dbReference type="InterPro" id="IPR051616">
    <property type="entry name" value="Cul2-RING_E3_ligase_SR"/>
</dbReference>
<evidence type="ECO:0000256" key="2">
    <source>
        <dbReference type="SAM" id="MobiDB-lite"/>
    </source>
</evidence>
<evidence type="ECO:0000313" key="3">
    <source>
        <dbReference type="EMBL" id="OQU79516.1"/>
    </source>
</evidence>
<protein>
    <submittedName>
        <fullName evidence="3">Uncharacterized protein</fullName>
    </submittedName>
</protein>
<feature type="compositionally biased region" description="Basic and acidic residues" evidence="2">
    <location>
        <begin position="18"/>
        <end position="29"/>
    </location>
</feature>
<accession>A0A1Z5R817</accession>
<dbReference type="Proteomes" id="UP000000768">
    <property type="component" value="Chromosome 8"/>
</dbReference>
<dbReference type="SUPFAM" id="SSF48403">
    <property type="entry name" value="Ankyrin repeat"/>
    <property type="match status" value="1"/>
</dbReference>
<keyword evidence="4" id="KW-1185">Reference proteome</keyword>
<dbReference type="InterPro" id="IPR002110">
    <property type="entry name" value="Ankyrin_rpt"/>
</dbReference>
<dbReference type="Pfam" id="PF00023">
    <property type="entry name" value="Ank"/>
    <property type="match status" value="2"/>
</dbReference>
<feature type="region of interest" description="Disordered" evidence="2">
    <location>
        <begin position="1"/>
        <end position="50"/>
    </location>
</feature>
<feature type="region of interest" description="Disordered" evidence="2">
    <location>
        <begin position="353"/>
        <end position="376"/>
    </location>
</feature>
<feature type="repeat" description="ANK" evidence="1">
    <location>
        <begin position="115"/>
        <end position="147"/>
    </location>
</feature>
<dbReference type="OrthoDB" id="590877at2759"/>
<dbReference type="Pfam" id="PF12796">
    <property type="entry name" value="Ank_2"/>
    <property type="match status" value="1"/>
</dbReference>
<gene>
    <name evidence="3" type="ORF">SORBI_3008G155400</name>
</gene>
<keyword evidence="1" id="KW-0040">ANK repeat</keyword>
<dbReference type="InterPro" id="IPR036770">
    <property type="entry name" value="Ankyrin_rpt-contain_sf"/>
</dbReference>
<dbReference type="PROSITE" id="PS50297">
    <property type="entry name" value="ANK_REP_REGION"/>
    <property type="match status" value="3"/>
</dbReference>
<dbReference type="Gramene" id="OQU79516">
    <property type="protein sequence ID" value="OQU79516"/>
    <property type="gene ID" value="SORBI_3008G155400"/>
</dbReference>
<dbReference type="STRING" id="4558.A0A1Z5R817"/>
<dbReference type="PRINTS" id="PR01415">
    <property type="entry name" value="ANKYRIN"/>
</dbReference>
<proteinExistence type="predicted"/>
<dbReference type="eggNOG" id="KOG0504">
    <property type="taxonomic scope" value="Eukaryota"/>
</dbReference>
<feature type="compositionally biased region" description="Polar residues" evidence="2">
    <location>
        <begin position="356"/>
        <end position="369"/>
    </location>
</feature>
<dbReference type="AlphaFoldDB" id="A0A1Z5R817"/>
<evidence type="ECO:0000313" key="4">
    <source>
        <dbReference type="Proteomes" id="UP000000768"/>
    </source>
</evidence>
<dbReference type="Gene3D" id="1.25.40.10">
    <property type="entry name" value="Tetratricopeptide repeat domain"/>
    <property type="match status" value="1"/>
</dbReference>
<dbReference type="InParanoid" id="A0A1Z5R817"/>
<name>A0A1Z5R817_SORBI</name>
<dbReference type="EMBL" id="CM000767">
    <property type="protein sequence ID" value="OQU79516.1"/>
    <property type="molecule type" value="Genomic_DNA"/>
</dbReference>
<feature type="repeat" description="ANK" evidence="1">
    <location>
        <begin position="82"/>
        <end position="110"/>
    </location>
</feature>
<dbReference type="InterPro" id="IPR011990">
    <property type="entry name" value="TPR-like_helical_dom_sf"/>
</dbReference>
<dbReference type="Gene3D" id="1.25.40.20">
    <property type="entry name" value="Ankyrin repeat-containing domain"/>
    <property type="match status" value="3"/>
</dbReference>
<dbReference type="OMA" id="HWERTER"/>
<dbReference type="SMART" id="SM00248">
    <property type="entry name" value="ANK"/>
    <property type="match status" value="6"/>
</dbReference>
<dbReference type="PANTHER" id="PTHR46224:SF27">
    <property type="match status" value="1"/>
</dbReference>
<evidence type="ECO:0000256" key="1">
    <source>
        <dbReference type="PROSITE-ProRule" id="PRU00023"/>
    </source>
</evidence>
<organism evidence="3 4">
    <name type="scientific">Sorghum bicolor</name>
    <name type="common">Sorghum</name>
    <name type="synonym">Sorghum vulgare</name>
    <dbReference type="NCBI Taxonomy" id="4558"/>
    <lineage>
        <taxon>Eukaryota</taxon>
        <taxon>Viridiplantae</taxon>
        <taxon>Streptophyta</taxon>
        <taxon>Embryophyta</taxon>
        <taxon>Tracheophyta</taxon>
        <taxon>Spermatophyta</taxon>
        <taxon>Magnoliopsida</taxon>
        <taxon>Liliopsida</taxon>
        <taxon>Poales</taxon>
        <taxon>Poaceae</taxon>
        <taxon>PACMAD clade</taxon>
        <taxon>Panicoideae</taxon>
        <taxon>Andropogonodae</taxon>
        <taxon>Andropogoneae</taxon>
        <taxon>Sorghinae</taxon>
        <taxon>Sorghum</taxon>
    </lineage>
</organism>
<dbReference type="SUPFAM" id="SSF48452">
    <property type="entry name" value="TPR-like"/>
    <property type="match status" value="1"/>
</dbReference>
<reference evidence="3 4" key="1">
    <citation type="journal article" date="2009" name="Nature">
        <title>The Sorghum bicolor genome and the diversification of grasses.</title>
        <authorList>
            <person name="Paterson A.H."/>
            <person name="Bowers J.E."/>
            <person name="Bruggmann R."/>
            <person name="Dubchak I."/>
            <person name="Grimwood J."/>
            <person name="Gundlach H."/>
            <person name="Haberer G."/>
            <person name="Hellsten U."/>
            <person name="Mitros T."/>
            <person name="Poliakov A."/>
            <person name="Schmutz J."/>
            <person name="Spannagl M."/>
            <person name="Tang H."/>
            <person name="Wang X."/>
            <person name="Wicker T."/>
            <person name="Bharti A.K."/>
            <person name="Chapman J."/>
            <person name="Feltus F.A."/>
            <person name="Gowik U."/>
            <person name="Grigoriev I.V."/>
            <person name="Lyons E."/>
            <person name="Maher C.A."/>
            <person name="Martis M."/>
            <person name="Narechania A."/>
            <person name="Otillar R.P."/>
            <person name="Penning B.W."/>
            <person name="Salamov A.A."/>
            <person name="Wang Y."/>
            <person name="Zhang L."/>
            <person name="Carpita N.C."/>
            <person name="Freeling M."/>
            <person name="Gingle A.R."/>
            <person name="Hash C.T."/>
            <person name="Keller B."/>
            <person name="Klein P."/>
            <person name="Kresovich S."/>
            <person name="McCann M.C."/>
            <person name="Ming R."/>
            <person name="Peterson D.G."/>
            <person name="Mehboob-ur-Rahman"/>
            <person name="Ware D."/>
            <person name="Westhoff P."/>
            <person name="Mayer K.F."/>
            <person name="Messing J."/>
            <person name="Rokhsar D.S."/>
        </authorList>
    </citation>
    <scope>NUCLEOTIDE SEQUENCE [LARGE SCALE GENOMIC DNA]</scope>
    <source>
        <strain evidence="4">cv. BTx623</strain>
    </source>
</reference>
<feature type="repeat" description="ANK" evidence="1">
    <location>
        <begin position="48"/>
        <end position="81"/>
    </location>
</feature>
<dbReference type="KEGG" id="sbi:8076643"/>
<dbReference type="PROSITE" id="PS50088">
    <property type="entry name" value="ANK_REPEAT"/>
    <property type="match status" value="3"/>
</dbReference>
<sequence>MSGEGEGRRRGSGPGRPDGMRGEGEERRRGSGRRRAGRSRGEQPNRAEGMTPLMFASHHVGNEAIVKYLISNQADPNKADNSGITPLHIAARQGCYEIAEYLLSKGANVDPLCQDGQSPLLCAALQGNERIVTLLLKHNADYNRMSKKMITPLLASLHCSSLSCLEILIEAGADVNGAGCSVPPIALAAYKGLHGCIQCLLRNGANPNVPDEDNNIPIQFAAFKGWERCVEILLPYAPHLAQYEGLTTSEIVQWEKTDRFVRSSRAIEQGDAAYRRKEYDIALRFYTEAAQVGHQDPTLYAKRSLCHLYLRVPAKYTEEAINYMNMVQPNLSTLDPESDAKRMVLDFGRTWKESGFASTPGSGSSPTDKTTSEEHQ</sequence>